<gene>
    <name evidence="2" type="ORF">M2283_009461</name>
</gene>
<evidence type="ECO:0000259" key="1">
    <source>
        <dbReference type="Pfam" id="PF13546"/>
    </source>
</evidence>
<comment type="caution">
    <text evidence="2">The sequence shown here is derived from an EMBL/GenBank/DDBJ whole genome shotgun (WGS) entry which is preliminary data.</text>
</comment>
<keyword evidence="3" id="KW-1185">Reference proteome</keyword>
<sequence>MTTFQNQVAAEATIAEQTWAATLGAVTEEIADCFERREPRTLVREMTEAMLMELDTRNCWTLAEALGHRGPHRLQHFLSRAAVDHDRARDRITAWTAAELADPDAVLIVDETGDEKSSTDCVGAARQYSGALGARISITVGDGCFRGGCSCV</sequence>
<dbReference type="PANTHER" id="PTHR33627:SF1">
    <property type="entry name" value="TRANSPOSASE"/>
    <property type="match status" value="1"/>
</dbReference>
<dbReference type="EMBL" id="JARXVH010000029">
    <property type="protein sequence ID" value="MDH6222114.1"/>
    <property type="molecule type" value="Genomic_DNA"/>
</dbReference>
<feature type="domain" description="Transposase IS701-like DDE" evidence="1">
    <location>
        <begin position="31"/>
        <end position="135"/>
    </location>
</feature>
<dbReference type="Pfam" id="PF13546">
    <property type="entry name" value="DDE_5"/>
    <property type="match status" value="1"/>
</dbReference>
<accession>A0ABT6M0M2</accession>
<dbReference type="InterPro" id="IPR039365">
    <property type="entry name" value="IS701-like"/>
</dbReference>
<evidence type="ECO:0000313" key="2">
    <source>
        <dbReference type="EMBL" id="MDH6222114.1"/>
    </source>
</evidence>
<evidence type="ECO:0000313" key="3">
    <source>
        <dbReference type="Proteomes" id="UP001160499"/>
    </source>
</evidence>
<dbReference type="Proteomes" id="UP001160499">
    <property type="component" value="Unassembled WGS sequence"/>
</dbReference>
<name>A0ABT6M0M2_9ACTN</name>
<proteinExistence type="predicted"/>
<dbReference type="PANTHER" id="PTHR33627">
    <property type="entry name" value="TRANSPOSASE"/>
    <property type="match status" value="1"/>
</dbReference>
<protein>
    <submittedName>
        <fullName evidence="2">SRSO17 transposase</fullName>
    </submittedName>
</protein>
<reference evidence="2 3" key="1">
    <citation type="submission" date="2023-04" db="EMBL/GenBank/DDBJ databases">
        <title>Forest soil microbial communities from Buena Vista Peninsula, Colon Province, Panama.</title>
        <authorList>
            <person name="Bouskill N."/>
        </authorList>
    </citation>
    <scope>NUCLEOTIDE SEQUENCE [LARGE SCALE GENOMIC DNA]</scope>
    <source>
        <strain evidence="2 3">GGS1</strain>
    </source>
</reference>
<organism evidence="2 3">
    <name type="scientific">Streptomyces pseudovenezuelae</name>
    <dbReference type="NCBI Taxonomy" id="67350"/>
    <lineage>
        <taxon>Bacteria</taxon>
        <taxon>Bacillati</taxon>
        <taxon>Actinomycetota</taxon>
        <taxon>Actinomycetes</taxon>
        <taxon>Kitasatosporales</taxon>
        <taxon>Streptomycetaceae</taxon>
        <taxon>Streptomyces</taxon>
        <taxon>Streptomyces aurantiacus group</taxon>
    </lineage>
</organism>
<dbReference type="InterPro" id="IPR038721">
    <property type="entry name" value="IS701-like_DDE_dom"/>
</dbReference>